<keyword evidence="5" id="KW-0460">Magnesium</keyword>
<keyword evidence="1 5" id="KW-1277">Toxin-antitoxin system</keyword>
<feature type="binding site" evidence="5">
    <location>
        <position position="6"/>
    </location>
    <ligand>
        <name>Mg(2+)</name>
        <dbReference type="ChEBI" id="CHEBI:18420"/>
    </ligand>
</feature>
<keyword evidence="8" id="KW-1185">Reference proteome</keyword>
<dbReference type="SUPFAM" id="SSF88723">
    <property type="entry name" value="PIN domain-like"/>
    <property type="match status" value="1"/>
</dbReference>
<comment type="similarity">
    <text evidence="5">Belongs to the PINc/VapC protein family.</text>
</comment>
<organism evidence="7 8">
    <name type="scientific">Hassallia byssoidea VB512170</name>
    <dbReference type="NCBI Taxonomy" id="1304833"/>
    <lineage>
        <taxon>Bacteria</taxon>
        <taxon>Bacillati</taxon>
        <taxon>Cyanobacteriota</taxon>
        <taxon>Cyanophyceae</taxon>
        <taxon>Nostocales</taxon>
        <taxon>Tolypothrichaceae</taxon>
        <taxon>Hassallia</taxon>
    </lineage>
</organism>
<dbReference type="GO" id="GO:0000287">
    <property type="term" value="F:magnesium ion binding"/>
    <property type="evidence" value="ECO:0007669"/>
    <property type="project" value="UniProtKB-UniRule"/>
</dbReference>
<gene>
    <name evidence="5" type="primary">vapC</name>
    <name evidence="7" type="ORF">PI95_033840</name>
</gene>
<accession>A0A846HN13</accession>
<feature type="domain" description="PIN" evidence="6">
    <location>
        <begin position="3"/>
        <end position="131"/>
    </location>
</feature>
<evidence type="ECO:0000313" key="7">
    <source>
        <dbReference type="EMBL" id="NEU77330.1"/>
    </source>
</evidence>
<dbReference type="AlphaFoldDB" id="A0A846HN13"/>
<evidence type="ECO:0000256" key="3">
    <source>
        <dbReference type="ARBA" id="ARBA00022723"/>
    </source>
</evidence>
<dbReference type="RefSeq" id="WP_039743426.1">
    <property type="nucleotide sequence ID" value="NZ_JTCM02000178.1"/>
</dbReference>
<dbReference type="EMBL" id="JTCM02000178">
    <property type="protein sequence ID" value="NEU77330.1"/>
    <property type="molecule type" value="Genomic_DNA"/>
</dbReference>
<evidence type="ECO:0000259" key="6">
    <source>
        <dbReference type="Pfam" id="PF01850"/>
    </source>
</evidence>
<dbReference type="GO" id="GO:0016787">
    <property type="term" value="F:hydrolase activity"/>
    <property type="evidence" value="ECO:0007669"/>
    <property type="project" value="UniProtKB-KW"/>
</dbReference>
<dbReference type="GO" id="GO:0004540">
    <property type="term" value="F:RNA nuclease activity"/>
    <property type="evidence" value="ECO:0007669"/>
    <property type="project" value="InterPro"/>
</dbReference>
<keyword evidence="2 5" id="KW-0540">Nuclease</keyword>
<evidence type="ECO:0000256" key="5">
    <source>
        <dbReference type="HAMAP-Rule" id="MF_00265"/>
    </source>
</evidence>
<keyword evidence="4 5" id="KW-0378">Hydrolase</keyword>
<comment type="caution">
    <text evidence="7">The sequence shown here is derived from an EMBL/GenBank/DDBJ whole genome shotgun (WGS) entry which is preliminary data.</text>
</comment>
<dbReference type="Gene3D" id="3.40.50.1010">
    <property type="entry name" value="5'-nuclease"/>
    <property type="match status" value="1"/>
</dbReference>
<dbReference type="InterPro" id="IPR022907">
    <property type="entry name" value="VapC_family"/>
</dbReference>
<dbReference type="InterPro" id="IPR029060">
    <property type="entry name" value="PIN-like_dom_sf"/>
</dbReference>
<keyword evidence="3 5" id="KW-0479">Metal-binding</keyword>
<evidence type="ECO:0000256" key="4">
    <source>
        <dbReference type="ARBA" id="ARBA00022801"/>
    </source>
</evidence>
<comment type="function">
    <text evidence="5">Toxic component of a toxin-antitoxin (TA) system. An RNase.</text>
</comment>
<keyword evidence="5" id="KW-0800">Toxin</keyword>
<name>A0A846HN13_9CYAN</name>
<protein>
    <recommendedName>
        <fullName evidence="5">Ribonuclease VapC</fullName>
        <shortName evidence="5">RNase VapC</shortName>
        <ecNumber evidence="5">3.1.-.-</ecNumber>
    </recommendedName>
    <alternativeName>
        <fullName evidence="5">Toxin VapC</fullName>
    </alternativeName>
</protein>
<comment type="cofactor">
    <cofactor evidence="5">
        <name>Mg(2+)</name>
        <dbReference type="ChEBI" id="CHEBI:18420"/>
    </cofactor>
</comment>
<dbReference type="Pfam" id="PF01850">
    <property type="entry name" value="PIN"/>
    <property type="match status" value="1"/>
</dbReference>
<proteinExistence type="inferred from homology"/>
<evidence type="ECO:0000313" key="8">
    <source>
        <dbReference type="Proteomes" id="UP000031549"/>
    </source>
</evidence>
<reference evidence="7 8" key="1">
    <citation type="journal article" date="2015" name="Genome Announc.">
        <title>Draft Genome Sequence of Cyanobacterium Hassallia byssoidea Strain VB512170, Isolated from Monuments in India.</title>
        <authorList>
            <person name="Singh D."/>
            <person name="Chandrababunaidu M.M."/>
            <person name="Panda A."/>
            <person name="Sen D."/>
            <person name="Bhattacharyya S."/>
            <person name="Adhikary S.P."/>
            <person name="Tripathy S."/>
        </authorList>
    </citation>
    <scope>NUCLEOTIDE SEQUENCE [LARGE SCALE GENOMIC DNA]</scope>
    <source>
        <strain evidence="7 8">VB512170</strain>
    </source>
</reference>
<sequence length="144" mass="15730">MKVLFDTSVLVAAFEVSHPRHGVCLPWLQRVQVSEIDGYLSTHTFAELYSVLTRLPVRPPISPTIAQRLIDDNLNLFVAIPLTADDYQQAIACMVGLNLLGGGIFDALIAQAALKAGVDILLTLNPNHFTRLGQDLAKRVQVPS</sequence>
<dbReference type="GO" id="GO:0090729">
    <property type="term" value="F:toxin activity"/>
    <property type="evidence" value="ECO:0007669"/>
    <property type="project" value="UniProtKB-KW"/>
</dbReference>
<evidence type="ECO:0000256" key="1">
    <source>
        <dbReference type="ARBA" id="ARBA00022649"/>
    </source>
</evidence>
<dbReference type="HAMAP" id="MF_00265">
    <property type="entry name" value="VapC_Nob1"/>
    <property type="match status" value="1"/>
</dbReference>
<dbReference type="EC" id="3.1.-.-" evidence="5"/>
<dbReference type="InterPro" id="IPR002716">
    <property type="entry name" value="PIN_dom"/>
</dbReference>
<evidence type="ECO:0000256" key="2">
    <source>
        <dbReference type="ARBA" id="ARBA00022722"/>
    </source>
</evidence>
<feature type="binding site" evidence="5">
    <location>
        <position position="106"/>
    </location>
    <ligand>
        <name>Mg(2+)</name>
        <dbReference type="ChEBI" id="CHEBI:18420"/>
    </ligand>
</feature>
<dbReference type="Proteomes" id="UP000031549">
    <property type="component" value="Unassembled WGS sequence"/>
</dbReference>